<accession>A0A5C9A8N7</accession>
<dbReference type="RefSeq" id="WP_148066684.1">
    <property type="nucleotide sequence ID" value="NZ_VRZA01000001.1"/>
</dbReference>
<dbReference type="GO" id="GO:0051743">
    <property type="term" value="F:red chlorophyll catabolite reductase activity"/>
    <property type="evidence" value="ECO:0007669"/>
    <property type="project" value="InterPro"/>
</dbReference>
<evidence type="ECO:0000313" key="1">
    <source>
        <dbReference type="EMBL" id="TXS96412.1"/>
    </source>
</evidence>
<dbReference type="AlphaFoldDB" id="A0A5C9A8N7"/>
<organism evidence="1 2">
    <name type="scientific">Parahaliea maris</name>
    <dbReference type="NCBI Taxonomy" id="2716870"/>
    <lineage>
        <taxon>Bacteria</taxon>
        <taxon>Pseudomonadati</taxon>
        <taxon>Pseudomonadota</taxon>
        <taxon>Gammaproteobacteria</taxon>
        <taxon>Cellvibrionales</taxon>
        <taxon>Halieaceae</taxon>
        <taxon>Parahaliea</taxon>
    </lineage>
</organism>
<sequence>MSERILTSIADMVEQTPDVDNRSVFSQLWDILGEMDRRIRDRFELQRDPCSDRFADYRKLGSESEGSLSTYSGPEVDWYVHSYIGSPESTFTNMHITLSLGPQSRVPHFGFAFGTVPDIFVYMDYLPRCDLAENPQYLDHYYTEMNQEYLRLQADERLNPFISQDLYTRVALTPTAVCYTAKVDDDVIANLRTIALERLERWFGWVDAAEATAPGEREALARRDELIRRTICERDPANVLAERLFGKDIADTMVTTLWGGNRTLPRPGLS</sequence>
<dbReference type="InterPro" id="IPR009439">
    <property type="entry name" value="RCC_reductase"/>
</dbReference>
<dbReference type="Pfam" id="PF06405">
    <property type="entry name" value="RCC_reductase"/>
    <property type="match status" value="1"/>
</dbReference>
<protein>
    <submittedName>
        <fullName evidence="1">Red chlorophyll catabolite reductase</fullName>
    </submittedName>
</protein>
<gene>
    <name evidence="1" type="ORF">FV139_02675</name>
</gene>
<dbReference type="PANTHER" id="PTHR34685:SF2">
    <property type="entry name" value="RED CHLOROPHYLL CATABOLITE REDUCTASE, CHLOROPLASTIC"/>
    <property type="match status" value="1"/>
</dbReference>
<name>A0A5C9A8N7_9GAMM</name>
<proteinExistence type="predicted"/>
<dbReference type="PANTHER" id="PTHR34685">
    <property type="entry name" value="RED CHLOROPHYLL CATABOLITE REDUCTASE, CHLOROPLASTIC"/>
    <property type="match status" value="1"/>
</dbReference>
<reference evidence="1 2" key="1">
    <citation type="submission" date="2019-08" db="EMBL/GenBank/DDBJ databases">
        <title>Parahaliea maris sp. nov., isolated from the surface seawater.</title>
        <authorList>
            <person name="Liu Y."/>
        </authorList>
    </citation>
    <scope>NUCLEOTIDE SEQUENCE [LARGE SCALE GENOMIC DNA]</scope>
    <source>
        <strain evidence="1 2">HSLHS9</strain>
    </source>
</reference>
<evidence type="ECO:0000313" key="2">
    <source>
        <dbReference type="Proteomes" id="UP000321039"/>
    </source>
</evidence>
<dbReference type="Proteomes" id="UP000321039">
    <property type="component" value="Unassembled WGS sequence"/>
</dbReference>
<keyword evidence="2" id="KW-1185">Reference proteome</keyword>
<comment type="caution">
    <text evidence="1">The sequence shown here is derived from an EMBL/GenBank/DDBJ whole genome shotgun (WGS) entry which is preliminary data.</text>
</comment>
<dbReference type="Gene3D" id="3.40.1500.20">
    <property type="match status" value="1"/>
</dbReference>
<dbReference type="EMBL" id="VRZA01000001">
    <property type="protein sequence ID" value="TXS96412.1"/>
    <property type="molecule type" value="Genomic_DNA"/>
</dbReference>